<dbReference type="PIRSF" id="PIRSF006488">
    <property type="entry name" value="Exonuc_VII_S"/>
    <property type="match status" value="1"/>
</dbReference>
<dbReference type="PANTHER" id="PTHR34137:SF1">
    <property type="entry name" value="EXODEOXYRIBONUCLEASE 7 SMALL SUBUNIT"/>
    <property type="match status" value="1"/>
</dbReference>
<evidence type="ECO:0000313" key="8">
    <source>
        <dbReference type="Proteomes" id="UP000642488"/>
    </source>
</evidence>
<dbReference type="EC" id="3.1.11.6" evidence="6"/>
<dbReference type="PANTHER" id="PTHR34137">
    <property type="entry name" value="EXODEOXYRIBONUCLEASE 7 SMALL SUBUNIT"/>
    <property type="match status" value="1"/>
</dbReference>
<comment type="caution">
    <text evidence="7">The sequence shown here is derived from an EMBL/GenBank/DDBJ whole genome shotgun (WGS) entry which is preliminary data.</text>
</comment>
<dbReference type="RefSeq" id="WP_198917258.1">
    <property type="nucleotide sequence ID" value="NZ_JAEKPD010000016.1"/>
</dbReference>
<proteinExistence type="inferred from homology"/>
<dbReference type="NCBIfam" id="NF002139">
    <property type="entry name" value="PRK00977.1-3"/>
    <property type="match status" value="1"/>
</dbReference>
<dbReference type="EMBL" id="JAEKPD010000016">
    <property type="protein sequence ID" value="MBJ3764087.1"/>
    <property type="molecule type" value="Genomic_DNA"/>
</dbReference>
<sequence length="81" mass="8677">MSDETPVEKLSFEQAMAELEQVVAKLDSGDVPLDQSIALYQRGAALKKACADKLAEAEEKVAQITLDAEGQPTGTEPLDTQ</sequence>
<dbReference type="Pfam" id="PF02609">
    <property type="entry name" value="Exonuc_VII_S"/>
    <property type="match status" value="1"/>
</dbReference>
<evidence type="ECO:0000256" key="5">
    <source>
        <dbReference type="ARBA" id="ARBA00022839"/>
    </source>
</evidence>
<dbReference type="SUPFAM" id="SSF116842">
    <property type="entry name" value="XseB-like"/>
    <property type="match status" value="1"/>
</dbReference>
<dbReference type="InterPro" id="IPR037004">
    <property type="entry name" value="Exonuc_VII_ssu_sf"/>
</dbReference>
<reference evidence="7" key="1">
    <citation type="submission" date="2020-12" db="EMBL/GenBank/DDBJ databases">
        <title>Bacterial taxonomy.</title>
        <authorList>
            <person name="Pan X."/>
        </authorList>
    </citation>
    <scope>NUCLEOTIDE SEQUENCE</scope>
    <source>
        <strain evidence="7">KCTC 52957</strain>
    </source>
</reference>
<evidence type="ECO:0000256" key="6">
    <source>
        <dbReference type="HAMAP-Rule" id="MF_00337"/>
    </source>
</evidence>
<dbReference type="GO" id="GO:0005829">
    <property type="term" value="C:cytosol"/>
    <property type="evidence" value="ECO:0007669"/>
    <property type="project" value="TreeGrafter"/>
</dbReference>
<dbReference type="GO" id="GO:0006308">
    <property type="term" value="P:DNA catabolic process"/>
    <property type="evidence" value="ECO:0007669"/>
    <property type="project" value="UniProtKB-UniRule"/>
</dbReference>
<organism evidence="7 8">
    <name type="scientific">Palleronia pontilimi</name>
    <dbReference type="NCBI Taxonomy" id="1964209"/>
    <lineage>
        <taxon>Bacteria</taxon>
        <taxon>Pseudomonadati</taxon>
        <taxon>Pseudomonadota</taxon>
        <taxon>Alphaproteobacteria</taxon>
        <taxon>Rhodobacterales</taxon>
        <taxon>Roseobacteraceae</taxon>
        <taxon>Palleronia</taxon>
    </lineage>
</organism>
<evidence type="ECO:0000313" key="7">
    <source>
        <dbReference type="EMBL" id="MBJ3764087.1"/>
    </source>
</evidence>
<dbReference type="Gene3D" id="1.10.287.1040">
    <property type="entry name" value="Exonuclease VII, small subunit"/>
    <property type="match status" value="1"/>
</dbReference>
<comment type="function">
    <text evidence="6">Bidirectionally degrades single-stranded DNA into large acid-insoluble oligonucleotides, which are then degraded further into small acid-soluble oligonucleotides.</text>
</comment>
<keyword evidence="2 6" id="KW-0963">Cytoplasm</keyword>
<dbReference type="InterPro" id="IPR003761">
    <property type="entry name" value="Exonuc_VII_S"/>
</dbReference>
<evidence type="ECO:0000256" key="1">
    <source>
        <dbReference type="ARBA" id="ARBA00009998"/>
    </source>
</evidence>
<evidence type="ECO:0000256" key="3">
    <source>
        <dbReference type="ARBA" id="ARBA00022722"/>
    </source>
</evidence>
<comment type="subcellular location">
    <subcellularLocation>
        <location evidence="6">Cytoplasm</location>
    </subcellularLocation>
</comment>
<dbReference type="Proteomes" id="UP000642488">
    <property type="component" value="Unassembled WGS sequence"/>
</dbReference>
<keyword evidence="5 6" id="KW-0269">Exonuclease</keyword>
<gene>
    <name evidence="6" type="primary">xseB</name>
    <name evidence="7" type="ORF">ILP92_15155</name>
</gene>
<dbReference type="GO" id="GO:0008855">
    <property type="term" value="F:exodeoxyribonuclease VII activity"/>
    <property type="evidence" value="ECO:0007669"/>
    <property type="project" value="UniProtKB-UniRule"/>
</dbReference>
<name>A0A934MAW5_9RHOB</name>
<dbReference type="AlphaFoldDB" id="A0A934MAW5"/>
<accession>A0A934MAW5</accession>
<dbReference type="NCBIfam" id="TIGR01280">
    <property type="entry name" value="xseB"/>
    <property type="match status" value="1"/>
</dbReference>
<keyword evidence="3 6" id="KW-0540">Nuclease</keyword>
<comment type="similarity">
    <text evidence="1 6">Belongs to the XseB family.</text>
</comment>
<comment type="subunit">
    <text evidence="6">Heterooligomer composed of large and small subunits.</text>
</comment>
<evidence type="ECO:0000256" key="2">
    <source>
        <dbReference type="ARBA" id="ARBA00022490"/>
    </source>
</evidence>
<protein>
    <recommendedName>
        <fullName evidence="6">Exodeoxyribonuclease 7 small subunit</fullName>
        <ecNumber evidence="6">3.1.11.6</ecNumber>
    </recommendedName>
    <alternativeName>
        <fullName evidence="6">Exodeoxyribonuclease VII small subunit</fullName>
        <shortName evidence="6">Exonuclease VII small subunit</shortName>
    </alternativeName>
</protein>
<dbReference type="GO" id="GO:0009318">
    <property type="term" value="C:exodeoxyribonuclease VII complex"/>
    <property type="evidence" value="ECO:0007669"/>
    <property type="project" value="UniProtKB-UniRule"/>
</dbReference>
<dbReference type="HAMAP" id="MF_00337">
    <property type="entry name" value="Exonuc_7_S"/>
    <property type="match status" value="1"/>
</dbReference>
<evidence type="ECO:0000256" key="4">
    <source>
        <dbReference type="ARBA" id="ARBA00022801"/>
    </source>
</evidence>
<keyword evidence="4 6" id="KW-0378">Hydrolase</keyword>
<keyword evidence="8" id="KW-1185">Reference proteome</keyword>
<comment type="catalytic activity">
    <reaction evidence="6">
        <text>Exonucleolytic cleavage in either 5'- to 3'- or 3'- to 5'-direction to yield nucleoside 5'-phosphates.</text>
        <dbReference type="EC" id="3.1.11.6"/>
    </reaction>
</comment>